<comment type="caution">
    <text evidence="1">The sequence shown here is derived from an EMBL/GenBank/DDBJ whole genome shotgun (WGS) entry which is preliminary data.</text>
</comment>
<dbReference type="Proteomes" id="UP000827092">
    <property type="component" value="Unassembled WGS sequence"/>
</dbReference>
<accession>A0AAV6TG45</accession>
<evidence type="ECO:0000313" key="1">
    <source>
        <dbReference type="EMBL" id="KAG8170790.1"/>
    </source>
</evidence>
<reference evidence="1 2" key="1">
    <citation type="journal article" date="2022" name="Nat. Ecol. Evol.">
        <title>A masculinizing supergene underlies an exaggerated male reproductive morph in a spider.</title>
        <authorList>
            <person name="Hendrickx F."/>
            <person name="De Corte Z."/>
            <person name="Sonet G."/>
            <person name="Van Belleghem S.M."/>
            <person name="Kostlbacher S."/>
            <person name="Vangestel C."/>
        </authorList>
    </citation>
    <scope>NUCLEOTIDE SEQUENCE [LARGE SCALE GENOMIC DNA]</scope>
    <source>
        <strain evidence="1">W744_W776</strain>
    </source>
</reference>
<dbReference type="EMBL" id="JAFNEN010004884">
    <property type="protein sequence ID" value="KAG8170790.1"/>
    <property type="molecule type" value="Genomic_DNA"/>
</dbReference>
<proteinExistence type="predicted"/>
<gene>
    <name evidence="1" type="ORF">JTE90_014380</name>
</gene>
<keyword evidence="2" id="KW-1185">Reference proteome</keyword>
<dbReference type="AlphaFoldDB" id="A0AAV6TG45"/>
<protein>
    <submittedName>
        <fullName evidence="1">Uncharacterized protein</fullName>
    </submittedName>
</protein>
<organism evidence="1 2">
    <name type="scientific">Oedothorax gibbosus</name>
    <dbReference type="NCBI Taxonomy" id="931172"/>
    <lineage>
        <taxon>Eukaryota</taxon>
        <taxon>Metazoa</taxon>
        <taxon>Ecdysozoa</taxon>
        <taxon>Arthropoda</taxon>
        <taxon>Chelicerata</taxon>
        <taxon>Arachnida</taxon>
        <taxon>Araneae</taxon>
        <taxon>Araneomorphae</taxon>
        <taxon>Entelegynae</taxon>
        <taxon>Araneoidea</taxon>
        <taxon>Linyphiidae</taxon>
        <taxon>Erigoninae</taxon>
        <taxon>Oedothorax</taxon>
    </lineage>
</organism>
<evidence type="ECO:0000313" key="2">
    <source>
        <dbReference type="Proteomes" id="UP000827092"/>
    </source>
</evidence>
<sequence>MRGRKVSWKSTEKPPKRRLLIGSSRFLLTVSWLSLMESRKSARCLFRKPERTEGLPQLGRNCPAWRRIN</sequence>
<name>A0AAV6TG45_9ARAC</name>